<protein>
    <submittedName>
        <fullName evidence="1">Uncharacterized protein</fullName>
    </submittedName>
</protein>
<evidence type="ECO:0000313" key="2">
    <source>
        <dbReference type="Proteomes" id="UP000245609"/>
    </source>
</evidence>
<feature type="non-terminal residue" evidence="1">
    <location>
        <position position="246"/>
    </location>
</feature>
<organism evidence="1 2">
    <name type="scientific">Smittium megazygosporum</name>
    <dbReference type="NCBI Taxonomy" id="133381"/>
    <lineage>
        <taxon>Eukaryota</taxon>
        <taxon>Fungi</taxon>
        <taxon>Fungi incertae sedis</taxon>
        <taxon>Zoopagomycota</taxon>
        <taxon>Kickxellomycotina</taxon>
        <taxon>Harpellomycetes</taxon>
        <taxon>Harpellales</taxon>
        <taxon>Legeriomycetaceae</taxon>
        <taxon>Smittium</taxon>
    </lineage>
</organism>
<feature type="non-terminal residue" evidence="1">
    <location>
        <position position="1"/>
    </location>
</feature>
<reference evidence="1 2" key="1">
    <citation type="journal article" date="2018" name="MBio">
        <title>Comparative Genomics Reveals the Core Gene Toolbox for the Fungus-Insect Symbiosis.</title>
        <authorList>
            <person name="Wang Y."/>
            <person name="Stata M."/>
            <person name="Wang W."/>
            <person name="Stajich J.E."/>
            <person name="White M.M."/>
            <person name="Moncalvo J.M."/>
        </authorList>
    </citation>
    <scope>NUCLEOTIDE SEQUENCE [LARGE SCALE GENOMIC DNA]</scope>
    <source>
        <strain evidence="1 2">SC-DP-2</strain>
    </source>
</reference>
<dbReference type="AlphaFoldDB" id="A0A2T9Z6Y8"/>
<dbReference type="Proteomes" id="UP000245609">
    <property type="component" value="Unassembled WGS sequence"/>
</dbReference>
<gene>
    <name evidence="1" type="ORF">BB560_005260</name>
</gene>
<keyword evidence="2" id="KW-1185">Reference proteome</keyword>
<evidence type="ECO:0000313" key="1">
    <source>
        <dbReference type="EMBL" id="PVV00364.1"/>
    </source>
</evidence>
<sequence length="246" mass="28258">ECFTFGKTIPIPIQMRCNLVNSLILNNIRSSRFIQREFDLYTYKMRSLIESEGSFEFQGSYLVSDTLPLFTKLEFISGVEKVYGEDILSYALANTRYEDYGDIDGFVHSLYSFPRLYSREFSKLIHNSITQIASNKNIYSVLNKEQNSLILKYGDKLDSKIINKMTVLDQFIYVFNVLYSFSAIPRKSSNEVVLSNGVTIPKGSETSYFMFSSVKQTKSKVVYIGENTWIRKLDNKSHIALASDSD</sequence>
<comment type="caution">
    <text evidence="1">The sequence shown here is derived from an EMBL/GenBank/DDBJ whole genome shotgun (WGS) entry which is preliminary data.</text>
</comment>
<name>A0A2T9Z6Y8_9FUNG</name>
<proteinExistence type="predicted"/>
<accession>A0A2T9Z6Y8</accession>
<dbReference type="EMBL" id="MBFS01002062">
    <property type="protein sequence ID" value="PVV00364.1"/>
    <property type="molecule type" value="Genomic_DNA"/>
</dbReference>